<evidence type="ECO:0000313" key="1">
    <source>
        <dbReference type="EMBL" id="AHH21319.1"/>
    </source>
</evidence>
<dbReference type="EMBL" id="CP006850">
    <property type="protein sequence ID" value="AHH21319.1"/>
    <property type="molecule type" value="Genomic_DNA"/>
</dbReference>
<proteinExistence type="predicted"/>
<organism evidence="1 2">
    <name type="scientific">Nocardia nova SH22a</name>
    <dbReference type="NCBI Taxonomy" id="1415166"/>
    <lineage>
        <taxon>Bacteria</taxon>
        <taxon>Bacillati</taxon>
        <taxon>Actinomycetota</taxon>
        <taxon>Actinomycetes</taxon>
        <taxon>Mycobacteriales</taxon>
        <taxon>Nocardiaceae</taxon>
        <taxon>Nocardia</taxon>
    </lineage>
</organism>
<keyword evidence="2" id="KW-1185">Reference proteome</keyword>
<dbReference type="KEGG" id="nno:NONO_c65490"/>
<name>W5TQ86_9NOCA</name>
<dbReference type="HOGENOM" id="CLU_3366107_0_0_11"/>
<sequence>MHPTYVPANPLQALMMWWSHVMCELTSGGQCMMPM</sequence>
<protein>
    <submittedName>
        <fullName evidence="1">Uncharacterized protein</fullName>
    </submittedName>
</protein>
<reference evidence="1 2" key="1">
    <citation type="journal article" date="2014" name="Appl. Environ. Microbiol.">
        <title>Insights into the Microbial Degradation of Rubber and Gutta-Percha by Analysis of the Complete Genome of Nocardia nova SH22a.</title>
        <authorList>
            <person name="Luo Q."/>
            <person name="Hiessl S."/>
            <person name="Poehlein A."/>
            <person name="Daniel R."/>
            <person name="Steinbuchel A."/>
        </authorList>
    </citation>
    <scope>NUCLEOTIDE SEQUENCE [LARGE SCALE GENOMIC DNA]</scope>
    <source>
        <strain evidence="1">SH22a</strain>
    </source>
</reference>
<evidence type="ECO:0000313" key="2">
    <source>
        <dbReference type="Proteomes" id="UP000019150"/>
    </source>
</evidence>
<accession>W5TQ86</accession>
<dbReference type="Proteomes" id="UP000019150">
    <property type="component" value="Chromosome"/>
</dbReference>
<gene>
    <name evidence="1" type="ORF">NONO_c65490</name>
</gene>
<dbReference type="AlphaFoldDB" id="W5TQ86"/>